<name>A0A9D4DNM8_DREPO</name>
<dbReference type="PROSITE" id="PS50158">
    <property type="entry name" value="ZF_CCHC"/>
    <property type="match status" value="1"/>
</dbReference>
<evidence type="ECO:0000313" key="5">
    <source>
        <dbReference type="Proteomes" id="UP000828390"/>
    </source>
</evidence>
<dbReference type="SUPFAM" id="SSF57756">
    <property type="entry name" value="Retrovirus zinc finger-like domains"/>
    <property type="match status" value="1"/>
</dbReference>
<dbReference type="AlphaFoldDB" id="A0A9D4DNM8"/>
<evidence type="ECO:0000256" key="1">
    <source>
        <dbReference type="PROSITE-ProRule" id="PRU00047"/>
    </source>
</evidence>
<dbReference type="GO" id="GO:0008270">
    <property type="term" value="F:zinc ion binding"/>
    <property type="evidence" value="ECO:0007669"/>
    <property type="project" value="UniProtKB-KW"/>
</dbReference>
<keyword evidence="5" id="KW-1185">Reference proteome</keyword>
<dbReference type="GO" id="GO:0003676">
    <property type="term" value="F:nucleic acid binding"/>
    <property type="evidence" value="ECO:0007669"/>
    <property type="project" value="InterPro"/>
</dbReference>
<evidence type="ECO:0000259" key="3">
    <source>
        <dbReference type="PROSITE" id="PS50158"/>
    </source>
</evidence>
<dbReference type="SMART" id="SM00343">
    <property type="entry name" value="ZnF_C2HC"/>
    <property type="match status" value="1"/>
</dbReference>
<dbReference type="Gene3D" id="4.10.60.10">
    <property type="entry name" value="Zinc finger, CCHC-type"/>
    <property type="match status" value="1"/>
</dbReference>
<evidence type="ECO:0000313" key="4">
    <source>
        <dbReference type="EMBL" id="KAH3752586.1"/>
    </source>
</evidence>
<comment type="caution">
    <text evidence="4">The sequence shown here is derived from an EMBL/GenBank/DDBJ whole genome shotgun (WGS) entry which is preliminary data.</text>
</comment>
<gene>
    <name evidence="4" type="ORF">DPMN_187207</name>
</gene>
<evidence type="ECO:0000256" key="2">
    <source>
        <dbReference type="SAM" id="MobiDB-lite"/>
    </source>
</evidence>
<keyword evidence="1" id="KW-0479">Metal-binding</keyword>
<protein>
    <recommendedName>
        <fullName evidence="3">CCHC-type domain-containing protein</fullName>
    </recommendedName>
</protein>
<feature type="compositionally biased region" description="Basic and acidic residues" evidence="2">
    <location>
        <begin position="193"/>
        <end position="204"/>
    </location>
</feature>
<accession>A0A9D4DNM8</accession>
<keyword evidence="1" id="KW-0863">Zinc-finger</keyword>
<reference evidence="4" key="1">
    <citation type="journal article" date="2019" name="bioRxiv">
        <title>The Genome of the Zebra Mussel, Dreissena polymorpha: A Resource for Invasive Species Research.</title>
        <authorList>
            <person name="McCartney M.A."/>
            <person name="Auch B."/>
            <person name="Kono T."/>
            <person name="Mallez S."/>
            <person name="Zhang Y."/>
            <person name="Obille A."/>
            <person name="Becker A."/>
            <person name="Abrahante J.E."/>
            <person name="Garbe J."/>
            <person name="Badalamenti J.P."/>
            <person name="Herman A."/>
            <person name="Mangelson H."/>
            <person name="Liachko I."/>
            <person name="Sullivan S."/>
            <person name="Sone E.D."/>
            <person name="Koren S."/>
            <person name="Silverstein K.A.T."/>
            <person name="Beckman K.B."/>
            <person name="Gohl D.M."/>
        </authorList>
    </citation>
    <scope>NUCLEOTIDE SEQUENCE</scope>
    <source>
        <strain evidence="4">Duluth1</strain>
        <tissue evidence="4">Whole animal</tissue>
    </source>
</reference>
<sequence>MIETVQSYAARLNRRAQRQGETTEEFAADLKCLYAKAHRNRDRQTRDEDLVRRFFDGLLDQDARFAVEFNKAPSNIDEAVFHVVNWKQMRNCARVNRNRYTVRRTADEAAEVHVRDELRGTGSYRRQERAPSHTTVHAHQAPDVNAEIQRLQRRIKWLETRKRGRLPATKRRKGECYSCHEVSHFARDCPKRTVTDESAEERGTEAGNEPLNFQGPALEARGRSA</sequence>
<proteinExistence type="predicted"/>
<dbReference type="Proteomes" id="UP000828390">
    <property type="component" value="Unassembled WGS sequence"/>
</dbReference>
<organism evidence="4 5">
    <name type="scientific">Dreissena polymorpha</name>
    <name type="common">Zebra mussel</name>
    <name type="synonym">Mytilus polymorpha</name>
    <dbReference type="NCBI Taxonomy" id="45954"/>
    <lineage>
        <taxon>Eukaryota</taxon>
        <taxon>Metazoa</taxon>
        <taxon>Spiralia</taxon>
        <taxon>Lophotrochozoa</taxon>
        <taxon>Mollusca</taxon>
        <taxon>Bivalvia</taxon>
        <taxon>Autobranchia</taxon>
        <taxon>Heteroconchia</taxon>
        <taxon>Euheterodonta</taxon>
        <taxon>Imparidentia</taxon>
        <taxon>Neoheterodontei</taxon>
        <taxon>Myida</taxon>
        <taxon>Dreissenoidea</taxon>
        <taxon>Dreissenidae</taxon>
        <taxon>Dreissena</taxon>
    </lineage>
</organism>
<dbReference type="EMBL" id="JAIWYP010000010">
    <property type="protein sequence ID" value="KAH3752586.1"/>
    <property type="molecule type" value="Genomic_DNA"/>
</dbReference>
<feature type="region of interest" description="Disordered" evidence="2">
    <location>
        <begin position="193"/>
        <end position="225"/>
    </location>
</feature>
<dbReference type="InterPro" id="IPR036875">
    <property type="entry name" value="Znf_CCHC_sf"/>
</dbReference>
<dbReference type="InterPro" id="IPR001878">
    <property type="entry name" value="Znf_CCHC"/>
</dbReference>
<reference evidence="4" key="2">
    <citation type="submission" date="2020-11" db="EMBL/GenBank/DDBJ databases">
        <authorList>
            <person name="McCartney M.A."/>
            <person name="Auch B."/>
            <person name="Kono T."/>
            <person name="Mallez S."/>
            <person name="Becker A."/>
            <person name="Gohl D.M."/>
            <person name="Silverstein K.A.T."/>
            <person name="Koren S."/>
            <person name="Bechman K.B."/>
            <person name="Herman A."/>
            <person name="Abrahante J.E."/>
            <person name="Garbe J."/>
        </authorList>
    </citation>
    <scope>NUCLEOTIDE SEQUENCE</scope>
    <source>
        <strain evidence="4">Duluth1</strain>
        <tissue evidence="4">Whole animal</tissue>
    </source>
</reference>
<keyword evidence="1" id="KW-0862">Zinc</keyword>
<feature type="domain" description="CCHC-type" evidence="3">
    <location>
        <begin position="176"/>
        <end position="191"/>
    </location>
</feature>